<sequence>MCIGGGSRGPAVDPEAEAEQARQREANLQERRDRKQEALGDAIEATQKGTGRRSLISGPGGGMGYFNRYRA</sequence>
<name>A0A350P1S6_9ALTE</name>
<dbReference type="AlphaFoldDB" id="A0A350P1S6"/>
<evidence type="ECO:0000313" key="3">
    <source>
        <dbReference type="Proteomes" id="UP000263517"/>
    </source>
</evidence>
<feature type="compositionally biased region" description="Basic and acidic residues" evidence="1">
    <location>
        <begin position="19"/>
        <end position="38"/>
    </location>
</feature>
<feature type="region of interest" description="Disordered" evidence="1">
    <location>
        <begin position="1"/>
        <end position="71"/>
    </location>
</feature>
<dbReference type="Proteomes" id="UP000263517">
    <property type="component" value="Unassembled WGS sequence"/>
</dbReference>
<evidence type="ECO:0000256" key="1">
    <source>
        <dbReference type="SAM" id="MobiDB-lite"/>
    </source>
</evidence>
<dbReference type="EMBL" id="DNAN01000199">
    <property type="protein sequence ID" value="HAW75243.1"/>
    <property type="molecule type" value="Genomic_DNA"/>
</dbReference>
<evidence type="ECO:0000313" key="2">
    <source>
        <dbReference type="EMBL" id="HAW75243.1"/>
    </source>
</evidence>
<protein>
    <submittedName>
        <fullName evidence="2">Uncharacterized protein</fullName>
    </submittedName>
</protein>
<proteinExistence type="predicted"/>
<organism evidence="2 3">
    <name type="scientific">Alteromonas australica</name>
    <dbReference type="NCBI Taxonomy" id="589873"/>
    <lineage>
        <taxon>Bacteria</taxon>
        <taxon>Pseudomonadati</taxon>
        <taxon>Pseudomonadota</taxon>
        <taxon>Gammaproteobacteria</taxon>
        <taxon>Alteromonadales</taxon>
        <taxon>Alteromonadaceae</taxon>
        <taxon>Alteromonas/Salinimonas group</taxon>
        <taxon>Alteromonas</taxon>
    </lineage>
</organism>
<reference evidence="2 3" key="1">
    <citation type="journal article" date="2018" name="Nat. Biotechnol.">
        <title>A standardized bacterial taxonomy based on genome phylogeny substantially revises the tree of life.</title>
        <authorList>
            <person name="Parks D.H."/>
            <person name="Chuvochina M."/>
            <person name="Waite D.W."/>
            <person name="Rinke C."/>
            <person name="Skarshewski A."/>
            <person name="Chaumeil P.A."/>
            <person name="Hugenholtz P."/>
        </authorList>
    </citation>
    <scope>NUCLEOTIDE SEQUENCE [LARGE SCALE GENOMIC DNA]</scope>
    <source>
        <strain evidence="2">UBA11978</strain>
    </source>
</reference>
<comment type="caution">
    <text evidence="2">The sequence shown here is derived from an EMBL/GenBank/DDBJ whole genome shotgun (WGS) entry which is preliminary data.</text>
</comment>
<accession>A0A350P1S6</accession>
<gene>
    <name evidence="2" type="ORF">DCW74_05835</name>
</gene>